<sequence>MARKTKAEAERTRQQIIDAARQVFHASGVSRTSLEKVAQAAGVTRGAVYWHFANKAELFTAMREHSHTLIEPADRLVLSEDFADPLDAVEQSMLAFFRVLEESEELRQTFEIMSLRCEYVDEFSTVLHEVNGPCLEFLGKLEIAYARARDKGTLREGLSPEALALDTISFTTGVFHNWLSSQPGERLRTEVPSMIRTHIALRRR</sequence>
<dbReference type="Pfam" id="PF00440">
    <property type="entry name" value="TetR_N"/>
    <property type="match status" value="1"/>
</dbReference>
<evidence type="ECO:0000256" key="1">
    <source>
        <dbReference type="ARBA" id="ARBA00022491"/>
    </source>
</evidence>
<gene>
    <name evidence="7" type="primary">acrR</name>
    <name evidence="7" type="ORF">OTERR_13630</name>
</gene>
<evidence type="ECO:0000256" key="2">
    <source>
        <dbReference type="ARBA" id="ARBA00023015"/>
    </source>
</evidence>
<evidence type="ECO:0000256" key="4">
    <source>
        <dbReference type="ARBA" id="ARBA00023163"/>
    </source>
</evidence>
<keyword evidence="3 5" id="KW-0238">DNA-binding</keyword>
<dbReference type="GO" id="GO:0003700">
    <property type="term" value="F:DNA-binding transcription factor activity"/>
    <property type="evidence" value="ECO:0007669"/>
    <property type="project" value="TreeGrafter"/>
</dbReference>
<feature type="domain" description="HTH tetR-type" evidence="6">
    <location>
        <begin position="10"/>
        <end position="70"/>
    </location>
</feature>
<dbReference type="InterPro" id="IPR023772">
    <property type="entry name" value="DNA-bd_HTH_TetR-type_CS"/>
</dbReference>
<dbReference type="SUPFAM" id="SSF48498">
    <property type="entry name" value="Tetracyclin repressor-like, C-terminal domain"/>
    <property type="match status" value="1"/>
</dbReference>
<evidence type="ECO:0000313" key="7">
    <source>
        <dbReference type="EMBL" id="QEL64839.1"/>
    </source>
</evidence>
<dbReference type="RefSeq" id="WP_054620597.1">
    <property type="nucleotide sequence ID" value="NZ_CP022579.1"/>
</dbReference>
<dbReference type="InterPro" id="IPR009057">
    <property type="entry name" value="Homeodomain-like_sf"/>
</dbReference>
<reference evidence="7 8" key="1">
    <citation type="submission" date="2017-07" db="EMBL/GenBank/DDBJ databases">
        <title>Complete genome sequence of Oryzomicrobium terrae TPP412.</title>
        <authorList>
            <person name="Chiu L.-W."/>
            <person name="Lo K.-J."/>
            <person name="Tsai Y.-M."/>
            <person name="Lin S.-S."/>
            <person name="Kuo C.-H."/>
            <person name="Liu C.-T."/>
        </authorList>
    </citation>
    <scope>NUCLEOTIDE SEQUENCE [LARGE SCALE GENOMIC DNA]</scope>
    <source>
        <strain evidence="7 8">TPP412</strain>
    </source>
</reference>
<organism evidence="7 8">
    <name type="scientific">Oryzomicrobium terrae</name>
    <dbReference type="NCBI Taxonomy" id="1735038"/>
    <lineage>
        <taxon>Bacteria</taxon>
        <taxon>Pseudomonadati</taxon>
        <taxon>Pseudomonadota</taxon>
        <taxon>Betaproteobacteria</taxon>
        <taxon>Rhodocyclales</taxon>
        <taxon>Rhodocyclaceae</taxon>
        <taxon>Oryzomicrobium</taxon>
    </lineage>
</organism>
<dbReference type="GO" id="GO:0000976">
    <property type="term" value="F:transcription cis-regulatory region binding"/>
    <property type="evidence" value="ECO:0007669"/>
    <property type="project" value="TreeGrafter"/>
</dbReference>
<dbReference type="PANTHER" id="PTHR30055:SF240">
    <property type="entry name" value="HTH-TYPE TRANSCRIPTIONAL REGULATOR ACRR"/>
    <property type="match status" value="1"/>
</dbReference>
<accession>A0A5C1E896</accession>
<dbReference type="PANTHER" id="PTHR30055">
    <property type="entry name" value="HTH-TYPE TRANSCRIPTIONAL REGULATOR RUTR"/>
    <property type="match status" value="1"/>
</dbReference>
<dbReference type="AlphaFoldDB" id="A0A5C1E896"/>
<keyword evidence="1" id="KW-0678">Repressor</keyword>
<dbReference type="KEGG" id="otr:OTERR_13630"/>
<dbReference type="PROSITE" id="PS01081">
    <property type="entry name" value="HTH_TETR_1"/>
    <property type="match status" value="1"/>
</dbReference>
<keyword evidence="4" id="KW-0804">Transcription</keyword>
<evidence type="ECO:0000256" key="5">
    <source>
        <dbReference type="PROSITE-ProRule" id="PRU00335"/>
    </source>
</evidence>
<dbReference type="PROSITE" id="PS50977">
    <property type="entry name" value="HTH_TETR_2"/>
    <property type="match status" value="1"/>
</dbReference>
<evidence type="ECO:0000259" key="6">
    <source>
        <dbReference type="PROSITE" id="PS50977"/>
    </source>
</evidence>
<dbReference type="Proteomes" id="UP000323671">
    <property type="component" value="Chromosome"/>
</dbReference>
<dbReference type="Pfam" id="PF08361">
    <property type="entry name" value="TetR_C_2"/>
    <property type="match status" value="1"/>
</dbReference>
<dbReference type="EMBL" id="CP022579">
    <property type="protein sequence ID" value="QEL64839.1"/>
    <property type="molecule type" value="Genomic_DNA"/>
</dbReference>
<dbReference type="InterPro" id="IPR036271">
    <property type="entry name" value="Tet_transcr_reg_TetR-rel_C_sf"/>
</dbReference>
<protein>
    <submittedName>
        <fullName evidence="7">TetR/AcrR family transcriptional regulator, acrAB operon repressor</fullName>
    </submittedName>
</protein>
<evidence type="ECO:0000256" key="3">
    <source>
        <dbReference type="ARBA" id="ARBA00023125"/>
    </source>
</evidence>
<keyword evidence="8" id="KW-1185">Reference proteome</keyword>
<dbReference type="InterPro" id="IPR050109">
    <property type="entry name" value="HTH-type_TetR-like_transc_reg"/>
</dbReference>
<dbReference type="PRINTS" id="PR00455">
    <property type="entry name" value="HTHTETR"/>
</dbReference>
<dbReference type="InterPro" id="IPR013572">
    <property type="entry name" value="Tscrpt_reg_MAATS_C"/>
</dbReference>
<name>A0A5C1E896_9RHOO</name>
<proteinExistence type="predicted"/>
<dbReference type="Gene3D" id="1.10.357.10">
    <property type="entry name" value="Tetracycline Repressor, domain 2"/>
    <property type="match status" value="1"/>
</dbReference>
<keyword evidence="2" id="KW-0805">Transcription regulation</keyword>
<dbReference type="InterPro" id="IPR001647">
    <property type="entry name" value="HTH_TetR"/>
</dbReference>
<evidence type="ECO:0000313" key="8">
    <source>
        <dbReference type="Proteomes" id="UP000323671"/>
    </source>
</evidence>
<dbReference type="SUPFAM" id="SSF46689">
    <property type="entry name" value="Homeodomain-like"/>
    <property type="match status" value="1"/>
</dbReference>
<feature type="DNA-binding region" description="H-T-H motif" evidence="5">
    <location>
        <begin position="33"/>
        <end position="52"/>
    </location>
</feature>